<dbReference type="EMBL" id="JAENIK010000011">
    <property type="protein sequence ID" value="MBK1816070.1"/>
    <property type="molecule type" value="Genomic_DNA"/>
</dbReference>
<feature type="domain" description="Glucose-1-phosphate adenylyltransferase/Bifunctional protein GlmU-like C-terminal hexapeptide" evidence="2">
    <location>
        <begin position="247"/>
        <end position="293"/>
    </location>
</feature>
<proteinExistence type="predicted"/>
<dbReference type="Pfam" id="PF00483">
    <property type="entry name" value="NTP_transferase"/>
    <property type="match status" value="1"/>
</dbReference>
<dbReference type="PANTHER" id="PTHR22572">
    <property type="entry name" value="SUGAR-1-PHOSPHATE GUANYL TRANSFERASE"/>
    <property type="match status" value="1"/>
</dbReference>
<dbReference type="GO" id="GO:0016740">
    <property type="term" value="F:transferase activity"/>
    <property type="evidence" value="ECO:0007669"/>
    <property type="project" value="UniProtKB-KW"/>
</dbReference>
<dbReference type="InterPro" id="IPR056818">
    <property type="entry name" value="GlmU/GlgC-like_hexapep"/>
</dbReference>
<keyword evidence="4" id="KW-1185">Reference proteome</keyword>
<reference evidence="3" key="1">
    <citation type="submission" date="2021-01" db="EMBL/GenBank/DDBJ databases">
        <title>Modified the classification status of verrucomicrobia.</title>
        <authorList>
            <person name="Feng X."/>
        </authorList>
    </citation>
    <scope>NUCLEOTIDE SEQUENCE</scope>
    <source>
        <strain evidence="3">JCM 18052</strain>
    </source>
</reference>
<protein>
    <submittedName>
        <fullName evidence="3">NTP transferase domain-containing protein</fullName>
    </submittedName>
</protein>
<name>A0A934R6C9_9BACT</name>
<keyword evidence="3" id="KW-0808">Transferase</keyword>
<feature type="domain" description="Nucleotidyl transferase" evidence="1">
    <location>
        <begin position="16"/>
        <end position="235"/>
    </location>
</feature>
<gene>
    <name evidence="3" type="ORF">JIN84_10640</name>
</gene>
<dbReference type="InterPro" id="IPR050486">
    <property type="entry name" value="Mannose-1P_guanyltransferase"/>
</dbReference>
<dbReference type="RefSeq" id="WP_200351027.1">
    <property type="nucleotide sequence ID" value="NZ_BAABHZ010000006.1"/>
</dbReference>
<dbReference type="Gene3D" id="3.90.550.10">
    <property type="entry name" value="Spore Coat Polysaccharide Biosynthesis Protein SpsA, Chain A"/>
    <property type="match status" value="1"/>
</dbReference>
<dbReference type="Proteomes" id="UP000600139">
    <property type="component" value="Unassembled WGS sequence"/>
</dbReference>
<dbReference type="Gene3D" id="2.160.10.10">
    <property type="entry name" value="Hexapeptide repeat proteins"/>
    <property type="match status" value="1"/>
</dbReference>
<dbReference type="SUPFAM" id="SSF53448">
    <property type="entry name" value="Nucleotide-diphospho-sugar transferases"/>
    <property type="match status" value="1"/>
</dbReference>
<evidence type="ECO:0000259" key="1">
    <source>
        <dbReference type="Pfam" id="PF00483"/>
    </source>
</evidence>
<accession>A0A934R6C9</accession>
<evidence type="ECO:0000259" key="2">
    <source>
        <dbReference type="Pfam" id="PF24894"/>
    </source>
</evidence>
<evidence type="ECO:0000313" key="3">
    <source>
        <dbReference type="EMBL" id="MBK1816070.1"/>
    </source>
</evidence>
<dbReference type="InterPro" id="IPR005835">
    <property type="entry name" value="NTP_transferase_dom"/>
</dbReference>
<comment type="caution">
    <text evidence="3">The sequence shown here is derived from an EMBL/GenBank/DDBJ whole genome shotgun (WGS) entry which is preliminary data.</text>
</comment>
<evidence type="ECO:0000313" key="4">
    <source>
        <dbReference type="Proteomes" id="UP000600139"/>
    </source>
</evidence>
<dbReference type="Pfam" id="PF24894">
    <property type="entry name" value="Hexapep_GlmU"/>
    <property type="match status" value="1"/>
</dbReference>
<dbReference type="AlphaFoldDB" id="A0A934R6C9"/>
<sequence>MNSRLPPVKAGRVKQAFILGAGLGNRLRPLTGRLPKPLVPLFHQPLAGWAVEACAGIGIDRFAVNTHHLPEAWEGFGAGRDVTFFHEPDLLETGGGLKNLAYWMGGDPLLVHNGDIFSTMPLEKLVSAHKASGLPVTLALRSEGVASHIALDESGTRVRDIRNMLGIAGGTHVFSGIYCVNPDFLELIPAGEKISVIPAFLELAKEGTLGAIILDEGVWLDLGDRESYLQAHRELALAEGIHPEARIGAGAVIERSAIGPGSVVEEGAVIRDSVIWPGARVSGDAVLDRCIVFSDAPVGGSHQDADL</sequence>
<dbReference type="InterPro" id="IPR029044">
    <property type="entry name" value="Nucleotide-diphossugar_trans"/>
</dbReference>
<organism evidence="3 4">
    <name type="scientific">Luteolibacter yonseiensis</name>
    <dbReference type="NCBI Taxonomy" id="1144680"/>
    <lineage>
        <taxon>Bacteria</taxon>
        <taxon>Pseudomonadati</taxon>
        <taxon>Verrucomicrobiota</taxon>
        <taxon>Verrucomicrobiia</taxon>
        <taxon>Verrucomicrobiales</taxon>
        <taxon>Verrucomicrobiaceae</taxon>
        <taxon>Luteolibacter</taxon>
    </lineage>
</organism>